<evidence type="ECO:0000313" key="1">
    <source>
        <dbReference type="EMBL" id="GAF09252.1"/>
    </source>
</evidence>
<name>W7YL48_9BACL</name>
<dbReference type="Proteomes" id="UP000019364">
    <property type="component" value="Unassembled WGS sequence"/>
</dbReference>
<gene>
    <name evidence="1" type="ORF">JCM16418_3376</name>
</gene>
<dbReference type="AlphaFoldDB" id="W7YL48"/>
<sequence length="52" mass="5933">MKIHIPGQDTLLIHHLVLDFNGTIALDRLVTDIIDGLGLFIQHHRLIPTLRK</sequence>
<organism evidence="1 2">
    <name type="scientific">Paenibacillus pini JCM 16418</name>
    <dbReference type="NCBI Taxonomy" id="1236976"/>
    <lineage>
        <taxon>Bacteria</taxon>
        <taxon>Bacillati</taxon>
        <taxon>Bacillota</taxon>
        <taxon>Bacilli</taxon>
        <taxon>Bacillales</taxon>
        <taxon>Paenibacillaceae</taxon>
        <taxon>Paenibacillus</taxon>
    </lineage>
</organism>
<protein>
    <submittedName>
        <fullName evidence="1">Uncharacterized protein</fullName>
    </submittedName>
</protein>
<dbReference type="OrthoDB" id="159409at2"/>
<evidence type="ECO:0000313" key="2">
    <source>
        <dbReference type="Proteomes" id="UP000019364"/>
    </source>
</evidence>
<accession>W7YL48</accession>
<keyword evidence="2" id="KW-1185">Reference proteome</keyword>
<dbReference type="EMBL" id="BAVZ01000010">
    <property type="protein sequence ID" value="GAF09252.1"/>
    <property type="molecule type" value="Genomic_DNA"/>
</dbReference>
<reference evidence="1 2" key="1">
    <citation type="journal article" date="2014" name="Genome Announc.">
        <title>Draft Genome Sequence of Paenibacillus pini JCM 16418T, Isolated from the Rhizosphere of Pine Tree.</title>
        <authorList>
            <person name="Yuki M."/>
            <person name="Oshima K."/>
            <person name="Suda W."/>
            <person name="Oshida Y."/>
            <person name="Kitamura K."/>
            <person name="Iida Y."/>
            <person name="Hattori M."/>
            <person name="Ohkuma M."/>
        </authorList>
    </citation>
    <scope>NUCLEOTIDE SEQUENCE [LARGE SCALE GENOMIC DNA]</scope>
    <source>
        <strain evidence="1 2">JCM 16418</strain>
    </source>
</reference>
<dbReference type="RefSeq" id="WP_156327225.1">
    <property type="nucleotide sequence ID" value="NZ_BAVZ01000010.1"/>
</dbReference>
<proteinExistence type="predicted"/>
<dbReference type="STRING" id="1236976.JCM16418_3376"/>
<comment type="caution">
    <text evidence="1">The sequence shown here is derived from an EMBL/GenBank/DDBJ whole genome shotgun (WGS) entry which is preliminary data.</text>
</comment>